<reference evidence="3" key="1">
    <citation type="journal article" date="2019" name="Int. J. Syst. Evol. Microbiol.">
        <title>The Global Catalogue of Microorganisms (GCM) 10K type strain sequencing project: providing services to taxonomists for standard genome sequencing and annotation.</title>
        <authorList>
            <consortium name="The Broad Institute Genomics Platform"/>
            <consortium name="The Broad Institute Genome Sequencing Center for Infectious Disease"/>
            <person name="Wu L."/>
            <person name="Ma J."/>
        </authorList>
    </citation>
    <scope>NUCLEOTIDE SEQUENCE [LARGE SCALE GENOMIC DNA]</scope>
    <source>
        <strain evidence="3">JCM 15309</strain>
    </source>
</reference>
<protein>
    <submittedName>
        <fullName evidence="2">Winged helix-turn-helix domain-containing protein</fullName>
    </submittedName>
</protein>
<dbReference type="PANTHER" id="PTHR39168:SF1">
    <property type="entry name" value="TRANSCRIPTIONAL REGULATORY PROTEIN"/>
    <property type="match status" value="1"/>
</dbReference>
<dbReference type="SMART" id="SM00418">
    <property type="entry name" value="HTH_ARSR"/>
    <property type="match status" value="1"/>
</dbReference>
<evidence type="ECO:0000259" key="1">
    <source>
        <dbReference type="PROSITE" id="PS50987"/>
    </source>
</evidence>
<evidence type="ECO:0000313" key="3">
    <source>
        <dbReference type="Proteomes" id="UP001500571"/>
    </source>
</evidence>
<gene>
    <name evidence="2" type="ORF">GCM10009798_08310</name>
</gene>
<name>A0ABP5BW17_9ACTN</name>
<dbReference type="CDD" id="cd00090">
    <property type="entry name" value="HTH_ARSR"/>
    <property type="match status" value="1"/>
</dbReference>
<keyword evidence="3" id="KW-1185">Reference proteome</keyword>
<dbReference type="Gene3D" id="1.10.10.10">
    <property type="entry name" value="Winged helix-like DNA-binding domain superfamily/Winged helix DNA-binding domain"/>
    <property type="match status" value="1"/>
</dbReference>
<dbReference type="Proteomes" id="UP001500571">
    <property type="component" value="Unassembled WGS sequence"/>
</dbReference>
<dbReference type="SUPFAM" id="SSF46785">
    <property type="entry name" value="Winged helix' DNA-binding domain"/>
    <property type="match status" value="1"/>
</dbReference>
<dbReference type="PROSITE" id="PS50987">
    <property type="entry name" value="HTH_ARSR_2"/>
    <property type="match status" value="1"/>
</dbReference>
<feature type="domain" description="HTH arsR-type" evidence="1">
    <location>
        <begin position="27"/>
        <end position="122"/>
    </location>
</feature>
<dbReference type="InterPro" id="IPR052543">
    <property type="entry name" value="HTH_Metal-responsive_Reg"/>
</dbReference>
<accession>A0ABP5BW17</accession>
<proteinExistence type="predicted"/>
<dbReference type="InterPro" id="IPR036390">
    <property type="entry name" value="WH_DNA-bd_sf"/>
</dbReference>
<comment type="caution">
    <text evidence="2">The sequence shown here is derived from an EMBL/GenBank/DDBJ whole genome shotgun (WGS) entry which is preliminary data.</text>
</comment>
<sequence length="266" mass="29202">MRESPGEDACDTLRRRPNQQGHNLVRMSMTSAPDLATVAHALANQARATMILTLLDGRAWTLTELAFAAQVARPTASEHVDRLVAAGLVEEVRQGRHRYVRISDGSTAETIEALAALSKRVRPPAPTLRAHRADRALREGRSCYRHLAGRLGVALCDGMISQELISADWTLTEAGRNWVADIGLMIPSTTGSPGSVRRRPFLRPCLDWTERRDHLAGALADQMFDEFCTRGWLRRTSSSRAVELTASGRVAIGDVLTAEVSRARDS</sequence>
<dbReference type="InterPro" id="IPR036388">
    <property type="entry name" value="WH-like_DNA-bd_sf"/>
</dbReference>
<dbReference type="PANTHER" id="PTHR39168">
    <property type="entry name" value="TRANSCRIPTIONAL REGULATOR-RELATED"/>
    <property type="match status" value="1"/>
</dbReference>
<dbReference type="Pfam" id="PF12840">
    <property type="entry name" value="HTH_20"/>
    <property type="match status" value="1"/>
</dbReference>
<dbReference type="InterPro" id="IPR001845">
    <property type="entry name" value="HTH_ArsR_DNA-bd_dom"/>
</dbReference>
<organism evidence="2 3">
    <name type="scientific">Nocardioides panacihumi</name>
    <dbReference type="NCBI Taxonomy" id="400774"/>
    <lineage>
        <taxon>Bacteria</taxon>
        <taxon>Bacillati</taxon>
        <taxon>Actinomycetota</taxon>
        <taxon>Actinomycetes</taxon>
        <taxon>Propionibacteriales</taxon>
        <taxon>Nocardioidaceae</taxon>
        <taxon>Nocardioides</taxon>
    </lineage>
</organism>
<dbReference type="InterPro" id="IPR011991">
    <property type="entry name" value="ArsR-like_HTH"/>
</dbReference>
<dbReference type="EMBL" id="BAAAPB010000001">
    <property type="protein sequence ID" value="GAA1951364.1"/>
    <property type="molecule type" value="Genomic_DNA"/>
</dbReference>
<evidence type="ECO:0000313" key="2">
    <source>
        <dbReference type="EMBL" id="GAA1951364.1"/>
    </source>
</evidence>